<dbReference type="InterPro" id="IPR023366">
    <property type="entry name" value="ATP_synth_asu-like_sf"/>
</dbReference>
<dbReference type="InterPro" id="IPR001783">
    <property type="entry name" value="Lumazine-bd"/>
</dbReference>
<keyword evidence="6" id="KW-0686">Riboflavin biosynthesis</keyword>
<dbReference type="AlphaFoldDB" id="A0A6J6IAB9"/>
<evidence type="ECO:0000256" key="1">
    <source>
        <dbReference type="ARBA" id="ARBA00000968"/>
    </source>
</evidence>
<feature type="domain" description="Lumazine-binding" evidence="9">
    <location>
        <begin position="95"/>
        <end position="186"/>
    </location>
</feature>
<dbReference type="InterPro" id="IPR026017">
    <property type="entry name" value="Lumazine-bd_dom"/>
</dbReference>
<comment type="pathway">
    <text evidence="3">Cofactor biosynthesis; riboflavin biosynthesis; riboflavin from 2-hydroxy-3-oxobutyl phosphate and 5-amino-6-(D-ribitylamino)uracil: step 2/2.</text>
</comment>
<evidence type="ECO:0000256" key="7">
    <source>
        <dbReference type="ARBA" id="ARBA00022679"/>
    </source>
</evidence>
<protein>
    <recommendedName>
        <fullName evidence="5">Riboflavin synthase</fullName>
        <ecNumber evidence="4">2.5.1.9</ecNumber>
    </recommendedName>
</protein>
<dbReference type="Pfam" id="PF00677">
    <property type="entry name" value="Lum_binding"/>
    <property type="match status" value="2"/>
</dbReference>
<dbReference type="GO" id="GO:0004746">
    <property type="term" value="F:riboflavin synthase activity"/>
    <property type="evidence" value="ECO:0007669"/>
    <property type="project" value="UniProtKB-EC"/>
</dbReference>
<dbReference type="GO" id="GO:0009231">
    <property type="term" value="P:riboflavin biosynthetic process"/>
    <property type="evidence" value="ECO:0007669"/>
    <property type="project" value="UniProtKB-KW"/>
</dbReference>
<dbReference type="EC" id="2.5.1.9" evidence="4"/>
<evidence type="ECO:0000313" key="10">
    <source>
        <dbReference type="EMBL" id="CAB4621127.1"/>
    </source>
</evidence>
<comment type="catalytic activity">
    <reaction evidence="1">
        <text>2 6,7-dimethyl-8-(1-D-ribityl)lumazine + H(+) = 5-amino-6-(D-ribitylamino)uracil + riboflavin</text>
        <dbReference type="Rhea" id="RHEA:20772"/>
        <dbReference type="ChEBI" id="CHEBI:15378"/>
        <dbReference type="ChEBI" id="CHEBI:15934"/>
        <dbReference type="ChEBI" id="CHEBI:57986"/>
        <dbReference type="ChEBI" id="CHEBI:58201"/>
        <dbReference type="EC" id="2.5.1.9"/>
    </reaction>
</comment>
<evidence type="ECO:0000256" key="4">
    <source>
        <dbReference type="ARBA" id="ARBA00012827"/>
    </source>
</evidence>
<keyword evidence="7" id="KW-0808">Transferase</keyword>
<gene>
    <name evidence="10" type="ORF">UFOPK1835_01794</name>
</gene>
<dbReference type="SUPFAM" id="SSF63380">
    <property type="entry name" value="Riboflavin synthase domain-like"/>
    <property type="match status" value="2"/>
</dbReference>
<name>A0A6J6IAB9_9ZZZZ</name>
<dbReference type="PROSITE" id="PS51177">
    <property type="entry name" value="LUMAZINE_BIND"/>
    <property type="match status" value="2"/>
</dbReference>
<dbReference type="PANTHER" id="PTHR21098:SF12">
    <property type="entry name" value="RIBOFLAVIN SYNTHASE"/>
    <property type="match status" value="1"/>
</dbReference>
<comment type="function">
    <text evidence="2">Catalyzes the dismutation of two molecules of 6,7-dimethyl-8-ribityllumazine, resulting in the formation of riboflavin and 5-amino-6-(D-ribitylamino)uracil.</text>
</comment>
<reference evidence="10" key="1">
    <citation type="submission" date="2020-05" db="EMBL/GenBank/DDBJ databases">
        <authorList>
            <person name="Chiriac C."/>
            <person name="Salcher M."/>
            <person name="Ghai R."/>
            <person name="Kavagutti S V."/>
        </authorList>
    </citation>
    <scope>NUCLEOTIDE SEQUENCE</scope>
</reference>
<feature type="domain" description="Lumazine-binding" evidence="9">
    <location>
        <begin position="1"/>
        <end position="94"/>
    </location>
</feature>
<evidence type="ECO:0000256" key="3">
    <source>
        <dbReference type="ARBA" id="ARBA00004887"/>
    </source>
</evidence>
<dbReference type="NCBIfam" id="NF006767">
    <property type="entry name" value="PRK09289.1"/>
    <property type="match status" value="1"/>
</dbReference>
<evidence type="ECO:0000256" key="6">
    <source>
        <dbReference type="ARBA" id="ARBA00022619"/>
    </source>
</evidence>
<dbReference type="FunFam" id="2.40.30.20:FF:000004">
    <property type="entry name" value="Riboflavin synthase, alpha subunit"/>
    <property type="match status" value="1"/>
</dbReference>
<organism evidence="10">
    <name type="scientific">freshwater metagenome</name>
    <dbReference type="NCBI Taxonomy" id="449393"/>
    <lineage>
        <taxon>unclassified sequences</taxon>
        <taxon>metagenomes</taxon>
        <taxon>ecological metagenomes</taxon>
    </lineage>
</organism>
<evidence type="ECO:0000256" key="8">
    <source>
        <dbReference type="ARBA" id="ARBA00022737"/>
    </source>
</evidence>
<dbReference type="NCBIfam" id="TIGR00187">
    <property type="entry name" value="ribE"/>
    <property type="match status" value="1"/>
</dbReference>
<sequence>MFTGIVEELGSIAARDGARLRIAAGRVLEGVGLGDSTAVNGCCLTVVAFDTAEGWWEADVSDETYARTNIGSLEPGDVVNLERPVRLEDRLGGHLVQGHVDAVGEIVDAVPDLRIRIPRELMRYVVEKGSITVDGISLTVVKPLDDGFTVAVIPHTSAVTTLGVKGPGALVNIEVDVMAKYTERLLEGQLAALAASAGATIALPIQES</sequence>
<accession>A0A6J6IAB9</accession>
<dbReference type="InterPro" id="IPR017938">
    <property type="entry name" value="Riboflavin_synthase-like_b-brl"/>
</dbReference>
<dbReference type="EMBL" id="CAEZUP010000102">
    <property type="protein sequence ID" value="CAB4621127.1"/>
    <property type="molecule type" value="Genomic_DNA"/>
</dbReference>
<evidence type="ECO:0000256" key="5">
    <source>
        <dbReference type="ARBA" id="ARBA00013950"/>
    </source>
</evidence>
<dbReference type="PIRSF" id="PIRSF000498">
    <property type="entry name" value="Riboflavin_syn_A"/>
    <property type="match status" value="1"/>
</dbReference>
<dbReference type="Gene3D" id="2.40.30.20">
    <property type="match status" value="2"/>
</dbReference>
<evidence type="ECO:0000259" key="9">
    <source>
        <dbReference type="PROSITE" id="PS51177"/>
    </source>
</evidence>
<evidence type="ECO:0000256" key="2">
    <source>
        <dbReference type="ARBA" id="ARBA00002803"/>
    </source>
</evidence>
<dbReference type="CDD" id="cd00402">
    <property type="entry name" value="Riboflavin_synthase_like"/>
    <property type="match status" value="1"/>
</dbReference>
<proteinExistence type="predicted"/>
<keyword evidence="8" id="KW-0677">Repeat</keyword>
<dbReference type="PANTHER" id="PTHR21098">
    <property type="entry name" value="RIBOFLAVIN SYNTHASE ALPHA CHAIN"/>
    <property type="match status" value="1"/>
</dbReference>